<evidence type="ECO:0000313" key="11">
    <source>
        <dbReference type="RefSeq" id="XP_017782431.1"/>
    </source>
</evidence>
<evidence type="ECO:0000313" key="10">
    <source>
        <dbReference type="Proteomes" id="UP000695000"/>
    </source>
</evidence>
<proteinExistence type="inferred from homology"/>
<evidence type="ECO:0000256" key="2">
    <source>
        <dbReference type="ARBA" id="ARBA00009062"/>
    </source>
</evidence>
<evidence type="ECO:0000256" key="1">
    <source>
        <dbReference type="ARBA" id="ARBA00004629"/>
    </source>
</evidence>
<dbReference type="PANTHER" id="PTHR15995:SF1">
    <property type="entry name" value="PROTEIN ZWILCH HOMOLOG"/>
    <property type="match status" value="1"/>
</dbReference>
<sequence length="601" mass="69324">MSFNVMVDMKMPSYLQEIFRSDETVHMVFNEEKPMIKCEEIIESETIESPKCDEIDLTGNPLELDLKDNDLCDISVSMVSKMEPNWSPEENRHYPIDLNSARKCLNTVNMNYDCNEDHKLEPVVYCICDGKNQQKILVLGTNPKTFTRTRVLFTGCFLQTENIISINHMIEKHYLNCDYKTKVNTNIKALYSVVGWKIAEHNWQKSKNSCSALIEGTWNEKMYEPLGVNSASLIMQVIVGHEKSPLNVNWEQLKLLNHFKCILEENNDLEEEMVSCDPSDLMDILSSITEMTMEMQQFRKKSSNKDKKENHELSLVREKDFLDKLWDNLVVCKDVGTLKICFKNIFEEFANNTFIKLKVLKDNDTSIATILLGLLEGKLAVPNISCAEALQMLVELGSEKLKNDYLHLISSAQHSNVSKEIAKKWMEFNDRQDSKMRMTTANPKGMVSRITKMTLHKDTYHKNIPNLTKKLNYLSNLHLIAEFLYVAKACNLPDQTSDIIKSVHEKYLHTKSSTLESLLDCGLRECRVNLHRISSSLFVKDKIIYWNMRLESEFGNSKTVTIFHHTRNPVFPTAIFDDYDIVTASKDDDLVYVVEAIIDIN</sequence>
<keyword evidence="10" id="KW-1185">Reference proteome</keyword>
<keyword evidence="7 9" id="KW-0131">Cell cycle</keyword>
<reference evidence="11" key="1">
    <citation type="submission" date="2025-08" db="UniProtKB">
        <authorList>
            <consortium name="RefSeq"/>
        </authorList>
    </citation>
    <scope>IDENTIFICATION</scope>
    <source>
        <tissue evidence="11">Whole Larva</tissue>
    </source>
</reference>
<accession>A0ABM1N6I1</accession>
<keyword evidence="3 9" id="KW-0158">Chromosome</keyword>
<keyword evidence="6 9" id="KW-0995">Kinetochore</keyword>
<evidence type="ECO:0000256" key="5">
    <source>
        <dbReference type="ARBA" id="ARBA00022776"/>
    </source>
</evidence>
<evidence type="ECO:0000256" key="8">
    <source>
        <dbReference type="ARBA" id="ARBA00023328"/>
    </source>
</evidence>
<name>A0ABM1N6I1_NICVS</name>
<comment type="subcellular location">
    <subcellularLocation>
        <location evidence="1 9">Chromosome</location>
        <location evidence="1 9">Centromere</location>
        <location evidence="1 9">Kinetochore</location>
    </subcellularLocation>
</comment>
<evidence type="ECO:0000256" key="6">
    <source>
        <dbReference type="ARBA" id="ARBA00022838"/>
    </source>
</evidence>
<dbReference type="InterPro" id="IPR018630">
    <property type="entry name" value="Zwilch"/>
</dbReference>
<dbReference type="RefSeq" id="XP_017782431.1">
    <property type="nucleotide sequence ID" value="XM_017926942.1"/>
</dbReference>
<dbReference type="PANTHER" id="PTHR15995">
    <property type="entry name" value="PROTEIN ZWILCH HOMOLOG"/>
    <property type="match status" value="1"/>
</dbReference>
<comment type="similarity">
    <text evidence="2 9">Belongs to the ZWILCH family.</text>
</comment>
<keyword evidence="5 9" id="KW-0498">Mitosis</keyword>
<dbReference type="Gene3D" id="1.20.58.730">
    <property type="match status" value="1"/>
</dbReference>
<evidence type="ECO:0000256" key="7">
    <source>
        <dbReference type="ARBA" id="ARBA00023306"/>
    </source>
</evidence>
<comment type="function">
    <text evidence="9">Essential component of the mitotic checkpoint, which prevents cells from prematurely exiting mitosis. Required for the assembly of the dynein-dynactin and MAD1-MAD2 complexes onto kinetochores. Its function related to the spindle assembly machinery is proposed to depend on its association in the mitotic RZZ complex.</text>
</comment>
<protein>
    <recommendedName>
        <fullName evidence="9">Protein zwilch</fullName>
    </recommendedName>
</protein>
<organism evidence="10 11">
    <name type="scientific">Nicrophorus vespilloides</name>
    <name type="common">Boreal carrion beetle</name>
    <dbReference type="NCBI Taxonomy" id="110193"/>
    <lineage>
        <taxon>Eukaryota</taxon>
        <taxon>Metazoa</taxon>
        <taxon>Ecdysozoa</taxon>
        <taxon>Arthropoda</taxon>
        <taxon>Hexapoda</taxon>
        <taxon>Insecta</taxon>
        <taxon>Pterygota</taxon>
        <taxon>Neoptera</taxon>
        <taxon>Endopterygota</taxon>
        <taxon>Coleoptera</taxon>
        <taxon>Polyphaga</taxon>
        <taxon>Staphyliniformia</taxon>
        <taxon>Silphidae</taxon>
        <taxon>Nicrophorinae</taxon>
        <taxon>Nicrophorus</taxon>
    </lineage>
</organism>
<dbReference type="Pfam" id="PF09817">
    <property type="entry name" value="Zwilch"/>
    <property type="match status" value="1"/>
</dbReference>
<evidence type="ECO:0000256" key="9">
    <source>
        <dbReference type="RuleBase" id="RU369076"/>
    </source>
</evidence>
<evidence type="ECO:0000256" key="4">
    <source>
        <dbReference type="ARBA" id="ARBA00022618"/>
    </source>
</evidence>
<dbReference type="Proteomes" id="UP000695000">
    <property type="component" value="Unplaced"/>
</dbReference>
<keyword evidence="8 9" id="KW-0137">Centromere</keyword>
<dbReference type="GeneID" id="108566859"/>
<gene>
    <name evidence="11" type="primary">LOC108566859</name>
</gene>
<evidence type="ECO:0000256" key="3">
    <source>
        <dbReference type="ARBA" id="ARBA00022454"/>
    </source>
</evidence>
<dbReference type="Gene3D" id="1.10.287.1880">
    <property type="match status" value="1"/>
</dbReference>
<keyword evidence="4 9" id="KW-0132">Cell division</keyword>
<comment type="subunit">
    <text evidence="9">Component of the RZZ complex.</text>
</comment>